<dbReference type="InterPro" id="IPR010105">
    <property type="entry name" value="TonB_sidphr_rcpt"/>
</dbReference>
<dbReference type="EMBL" id="LPZR01000183">
    <property type="protein sequence ID" value="KYO51074.1"/>
    <property type="molecule type" value="Genomic_DNA"/>
</dbReference>
<evidence type="ECO:0000256" key="9">
    <source>
        <dbReference type="ARBA" id="ARBA00023065"/>
    </source>
</evidence>
<feature type="region of interest" description="Disordered" evidence="16">
    <location>
        <begin position="176"/>
        <end position="198"/>
    </location>
</feature>
<feature type="domain" description="TonB-dependent receptor-like beta-barrel" evidence="18">
    <location>
        <begin position="247"/>
        <end position="687"/>
    </location>
</feature>
<dbReference type="GO" id="GO:0015891">
    <property type="term" value="P:siderophore transport"/>
    <property type="evidence" value="ECO:0007669"/>
    <property type="project" value="InterPro"/>
</dbReference>
<dbReference type="Gene3D" id="2.40.170.20">
    <property type="entry name" value="TonB-dependent receptor, beta-barrel domain"/>
    <property type="match status" value="1"/>
</dbReference>
<keyword evidence="10 15" id="KW-0798">TonB box</keyword>
<evidence type="ECO:0000256" key="6">
    <source>
        <dbReference type="ARBA" id="ARBA00022692"/>
    </source>
</evidence>
<evidence type="ECO:0000256" key="8">
    <source>
        <dbReference type="ARBA" id="ARBA00023004"/>
    </source>
</evidence>
<dbReference type="InterPro" id="IPR037066">
    <property type="entry name" value="Plug_dom_sf"/>
</dbReference>
<dbReference type="SUPFAM" id="SSF56935">
    <property type="entry name" value="Porins"/>
    <property type="match status" value="1"/>
</dbReference>
<dbReference type="PANTHER" id="PTHR32552:SF68">
    <property type="entry name" value="FERRICHROME OUTER MEMBRANE TRANSPORTER_PHAGE RECEPTOR"/>
    <property type="match status" value="1"/>
</dbReference>
<dbReference type="Proteomes" id="UP000075787">
    <property type="component" value="Unassembled WGS sequence"/>
</dbReference>
<dbReference type="InterPro" id="IPR039426">
    <property type="entry name" value="TonB-dep_rcpt-like"/>
</dbReference>
<accession>A0A162KEG1</accession>
<evidence type="ECO:0000313" key="20">
    <source>
        <dbReference type="EMBL" id="KYO51074.1"/>
    </source>
</evidence>
<keyword evidence="5" id="KW-0410">Iron transport</keyword>
<feature type="chain" id="PRO_5007836511" evidence="17">
    <location>
        <begin position="28"/>
        <end position="718"/>
    </location>
</feature>
<evidence type="ECO:0000256" key="4">
    <source>
        <dbReference type="ARBA" id="ARBA00022452"/>
    </source>
</evidence>
<dbReference type="InterPro" id="IPR036942">
    <property type="entry name" value="Beta-barrel_TonB_sf"/>
</dbReference>
<dbReference type="Pfam" id="PF07715">
    <property type="entry name" value="Plug"/>
    <property type="match status" value="1"/>
</dbReference>
<keyword evidence="12" id="KW-0675">Receptor</keyword>
<evidence type="ECO:0000256" key="14">
    <source>
        <dbReference type="PROSITE-ProRule" id="PRU01360"/>
    </source>
</evidence>
<dbReference type="PROSITE" id="PS52016">
    <property type="entry name" value="TONB_DEPENDENT_REC_3"/>
    <property type="match status" value="1"/>
</dbReference>
<keyword evidence="7 17" id="KW-0732">Signal</keyword>
<protein>
    <submittedName>
        <fullName evidence="20">Ligand-gated channel</fullName>
    </submittedName>
</protein>
<keyword evidence="11 14" id="KW-0472">Membrane</keyword>
<keyword evidence="4 14" id="KW-1134">Transmembrane beta strand</keyword>
<evidence type="ECO:0000256" key="7">
    <source>
        <dbReference type="ARBA" id="ARBA00022729"/>
    </source>
</evidence>
<dbReference type="Pfam" id="PF00593">
    <property type="entry name" value="TonB_dep_Rec_b-barrel"/>
    <property type="match status" value="1"/>
</dbReference>
<dbReference type="RefSeq" id="WP_062767087.1">
    <property type="nucleotide sequence ID" value="NZ_CP121045.1"/>
</dbReference>
<comment type="similarity">
    <text evidence="2 14 15">Belongs to the TonB-dependent receptor family.</text>
</comment>
<dbReference type="GO" id="GO:0038023">
    <property type="term" value="F:signaling receptor activity"/>
    <property type="evidence" value="ECO:0007669"/>
    <property type="project" value="InterPro"/>
</dbReference>
<dbReference type="InterPro" id="IPR012910">
    <property type="entry name" value="Plug_dom"/>
</dbReference>
<comment type="caution">
    <text evidence="20">The sequence shown here is derived from an EMBL/GenBank/DDBJ whole genome shotgun (WGS) entry which is preliminary data.</text>
</comment>
<evidence type="ECO:0000256" key="15">
    <source>
        <dbReference type="RuleBase" id="RU003357"/>
    </source>
</evidence>
<evidence type="ECO:0000259" key="18">
    <source>
        <dbReference type="Pfam" id="PF00593"/>
    </source>
</evidence>
<comment type="subcellular location">
    <subcellularLocation>
        <location evidence="1 14">Cell outer membrane</location>
        <topology evidence="1 14">Multi-pass membrane protein</topology>
    </subcellularLocation>
</comment>
<dbReference type="InterPro" id="IPR000531">
    <property type="entry name" value="Beta-barrel_TonB"/>
</dbReference>
<keyword evidence="3 14" id="KW-0813">Transport</keyword>
<dbReference type="Gene3D" id="2.170.130.10">
    <property type="entry name" value="TonB-dependent receptor, plug domain"/>
    <property type="match status" value="1"/>
</dbReference>
<keyword evidence="9" id="KW-0406">Ion transport</keyword>
<keyword evidence="6 14" id="KW-0812">Transmembrane</keyword>
<evidence type="ECO:0000256" key="12">
    <source>
        <dbReference type="ARBA" id="ARBA00023170"/>
    </source>
</evidence>
<dbReference type="NCBIfam" id="TIGR01783">
    <property type="entry name" value="TonB-siderophor"/>
    <property type="match status" value="1"/>
</dbReference>
<feature type="domain" description="TonB-dependent receptor plug" evidence="19">
    <location>
        <begin position="67"/>
        <end position="173"/>
    </location>
</feature>
<evidence type="ECO:0000313" key="21">
    <source>
        <dbReference type="Proteomes" id="UP000075787"/>
    </source>
</evidence>
<evidence type="ECO:0000256" key="3">
    <source>
        <dbReference type="ARBA" id="ARBA00022448"/>
    </source>
</evidence>
<evidence type="ECO:0000256" key="11">
    <source>
        <dbReference type="ARBA" id="ARBA00023136"/>
    </source>
</evidence>
<dbReference type="GO" id="GO:0015344">
    <property type="term" value="F:siderophore uptake transmembrane transporter activity"/>
    <property type="evidence" value="ECO:0007669"/>
    <property type="project" value="TreeGrafter"/>
</dbReference>
<dbReference type="AlphaFoldDB" id="A0A162KEG1"/>
<feature type="signal peptide" evidence="17">
    <location>
        <begin position="1"/>
        <end position="27"/>
    </location>
</feature>
<organism evidence="20 21">
    <name type="scientific">Tistrella mobilis</name>
    <dbReference type="NCBI Taxonomy" id="171437"/>
    <lineage>
        <taxon>Bacteria</taxon>
        <taxon>Pseudomonadati</taxon>
        <taxon>Pseudomonadota</taxon>
        <taxon>Alphaproteobacteria</taxon>
        <taxon>Geminicoccales</taxon>
        <taxon>Geminicoccaceae</taxon>
        <taxon>Tistrella</taxon>
    </lineage>
</organism>
<evidence type="ECO:0000256" key="1">
    <source>
        <dbReference type="ARBA" id="ARBA00004571"/>
    </source>
</evidence>
<evidence type="ECO:0000256" key="16">
    <source>
        <dbReference type="SAM" id="MobiDB-lite"/>
    </source>
</evidence>
<evidence type="ECO:0000256" key="10">
    <source>
        <dbReference type="ARBA" id="ARBA00023077"/>
    </source>
</evidence>
<gene>
    <name evidence="20" type="ORF">AUP44_10545</name>
</gene>
<feature type="compositionally biased region" description="Polar residues" evidence="16">
    <location>
        <begin position="176"/>
        <end position="186"/>
    </location>
</feature>
<keyword evidence="8" id="KW-0408">Iron</keyword>
<keyword evidence="13 14" id="KW-0998">Cell outer membrane</keyword>
<dbReference type="GeneID" id="97240780"/>
<dbReference type="CDD" id="cd01347">
    <property type="entry name" value="ligand_gated_channel"/>
    <property type="match status" value="1"/>
</dbReference>
<reference evidence="20 21" key="1">
    <citation type="submission" date="2015-12" db="EMBL/GenBank/DDBJ databases">
        <title>Genome sequence of Tistrella mobilis MCCC 1A02139.</title>
        <authorList>
            <person name="Lu L."/>
            <person name="Lai Q."/>
            <person name="Shao Z."/>
            <person name="Qian P."/>
        </authorList>
    </citation>
    <scope>NUCLEOTIDE SEQUENCE [LARGE SCALE GENOMIC DNA]</scope>
    <source>
        <strain evidence="20 21">MCCC 1A02139</strain>
    </source>
</reference>
<proteinExistence type="inferred from homology"/>
<evidence type="ECO:0000256" key="5">
    <source>
        <dbReference type="ARBA" id="ARBA00022496"/>
    </source>
</evidence>
<name>A0A162KEG1_9PROT</name>
<evidence type="ECO:0000256" key="13">
    <source>
        <dbReference type="ARBA" id="ARBA00023237"/>
    </source>
</evidence>
<dbReference type="GO" id="GO:0009279">
    <property type="term" value="C:cell outer membrane"/>
    <property type="evidence" value="ECO:0007669"/>
    <property type="project" value="UniProtKB-SubCell"/>
</dbReference>
<evidence type="ECO:0000256" key="2">
    <source>
        <dbReference type="ARBA" id="ARBA00009810"/>
    </source>
</evidence>
<sequence>MTGVFSRRGGAGVIAAAAVLAPMGAVADETATTLPSLQIEGEAPAATTADAYLAPVATSATKTGTPVLETPQSISTVTRRQLDDQNARTVKDALTYSAGVLSTPDATGRYDSLFLRGFGGFGTSTRIVDFLDGLRLPRGQAFALPSIDPFLLDRIDVLKGPSAVLYGQTSPGGLVNQLSRSPSATASGEARIEGGSHGRLQGGIASQGRIDAEGQWQYGIAAMGRRADTRYDDVEEERLSIAPQLRWQPDAETQLTLQGFYQTDPKGGYFNSTYPQELAPDAWKGGLDRDDNVGDPAFDSYDRTQRAIGYSFDHRINDMVSVSSKTRYSEIDLDFQSLQMAGGITAGGLLPRIALRSTETVEGVATDNRAQVDFATGAVGHQTIIGVDYQHAVSDWTYEMGAAEPLDLANPRYGLPVGALAAVIDSRQTLEQTGIYLQDQMSLGGWRLLLGARYDWTEQESRNRLAGTTSDQSSRSPSYRAGLLYRFDNGIAPYVSYSTSFEPVIGVDASGRPFDPTEAEQWEVGVKYEPAFMKALFTVSAFQIRQENVLTPGSTPGFNVQQGEVRSRGLEFEARGNVTANLEVIAALTLLDTEVTKSTVAANIGKRPQAVPAYHGSVWANYAVDAGALDGLTLGAGVRVVGSSYADDINSFKADGFTLVDVALRYDLARLSPSLQGTQVTLNATNLFDKTYYTSCTSGFYCQYGNGTEVLAGLRYSW</sequence>
<dbReference type="PANTHER" id="PTHR32552">
    <property type="entry name" value="FERRICHROME IRON RECEPTOR-RELATED"/>
    <property type="match status" value="1"/>
</dbReference>
<evidence type="ECO:0000259" key="19">
    <source>
        <dbReference type="Pfam" id="PF07715"/>
    </source>
</evidence>
<evidence type="ECO:0000256" key="17">
    <source>
        <dbReference type="SAM" id="SignalP"/>
    </source>
</evidence>